<dbReference type="RefSeq" id="WP_014142000.1">
    <property type="nucleotide sequence ID" value="NC_016111.1"/>
</dbReference>
<dbReference type="SUPFAM" id="SSF47413">
    <property type="entry name" value="lambda repressor-like DNA-binding domains"/>
    <property type="match status" value="1"/>
</dbReference>
<dbReference type="CDD" id="cd00093">
    <property type="entry name" value="HTH_XRE"/>
    <property type="match status" value="1"/>
</dbReference>
<dbReference type="InterPro" id="IPR043917">
    <property type="entry name" value="DUF5753"/>
</dbReference>
<sequence length="274" mass="30850">MPNIRELDPGASPLNFYGSELRRLRLAAQLTLDELGAKVYCTGSLIGQIETARKVPTREFTERIDTALGTDGTLMRVWELVMRSQLPGWFRPYAELEAKATHIYSFEAQVVPGLLQTPEYARATLGVMQQKRLVERVAARLERQRILDREEPPVFWAVIGEAALHQQIGGPKAMRGQLAHLLSFRDHDWVQIQVMPFTAGAHAGLPGSFKILRFEKDPDIVYDEAYGPGHMTANPQEVKGRSLRYDHLRAAALSVEDSAELIARVMEDRYAEQA</sequence>
<dbReference type="GO" id="GO:0003677">
    <property type="term" value="F:DNA binding"/>
    <property type="evidence" value="ECO:0007669"/>
    <property type="project" value="InterPro"/>
</dbReference>
<dbReference type="SMART" id="SM00530">
    <property type="entry name" value="HTH_XRE"/>
    <property type="match status" value="1"/>
</dbReference>
<dbReference type="PROSITE" id="PS50943">
    <property type="entry name" value="HTH_CROC1"/>
    <property type="match status" value="1"/>
</dbReference>
<dbReference type="Gene3D" id="1.10.260.40">
    <property type="entry name" value="lambda repressor-like DNA-binding domains"/>
    <property type="match status" value="1"/>
</dbReference>
<dbReference type="InterPro" id="IPR010982">
    <property type="entry name" value="Lambda_DNA-bd_dom_sf"/>
</dbReference>
<dbReference type="InterPro" id="IPR001387">
    <property type="entry name" value="Cro/C1-type_HTH"/>
</dbReference>
<gene>
    <name evidence="2" type="ordered locus">SCATT_12420</name>
</gene>
<dbReference type="eggNOG" id="COG1396">
    <property type="taxonomic scope" value="Bacteria"/>
</dbReference>
<evidence type="ECO:0000313" key="2">
    <source>
        <dbReference type="EMBL" id="AEW93613.1"/>
    </source>
</evidence>
<protein>
    <recommendedName>
        <fullName evidence="1">HTH cro/C1-type domain-containing protein</fullName>
    </recommendedName>
</protein>
<dbReference type="AlphaFoldDB" id="F8K0U8"/>
<dbReference type="HOGENOM" id="CLU_055817_1_1_11"/>
<dbReference type="STRING" id="1003195.SCATT_12420"/>
<reference evidence="3" key="1">
    <citation type="submission" date="2011-12" db="EMBL/GenBank/DDBJ databases">
        <title>Complete genome sequence of Streptomyces cattleya strain DSM 46488.</title>
        <authorList>
            <person name="Ou H.-Y."/>
            <person name="Li P."/>
            <person name="Zhao C."/>
            <person name="O'Hagan D."/>
            <person name="Deng Z."/>
        </authorList>
    </citation>
    <scope>NUCLEOTIDE SEQUENCE [LARGE SCALE GENOMIC DNA]</scope>
    <source>
        <strain evidence="3">ATCC 35852 / DSM 46488 / JCM 4925 / NBRC 14057 / NRRL 8057</strain>
    </source>
</reference>
<name>F8K0U8_STREN</name>
<dbReference type="OrthoDB" id="2897536at2"/>
<feature type="domain" description="HTH cro/C1-type" evidence="1">
    <location>
        <begin position="21"/>
        <end position="75"/>
    </location>
</feature>
<evidence type="ECO:0000259" key="1">
    <source>
        <dbReference type="PROSITE" id="PS50943"/>
    </source>
</evidence>
<dbReference type="Proteomes" id="UP000007842">
    <property type="component" value="Chromosome"/>
</dbReference>
<proteinExistence type="predicted"/>
<accession>F8K0U8</accession>
<dbReference type="Pfam" id="PF19054">
    <property type="entry name" value="DUF5753"/>
    <property type="match status" value="1"/>
</dbReference>
<dbReference type="EMBL" id="CP003219">
    <property type="protein sequence ID" value="AEW93613.1"/>
    <property type="molecule type" value="Genomic_DNA"/>
</dbReference>
<accession>G8WRN6</accession>
<dbReference type="KEGG" id="sct:SCAT_1242"/>
<keyword evidence="3" id="KW-1185">Reference proteome</keyword>
<dbReference type="PATRIC" id="fig|1003195.11.peg.2828"/>
<dbReference type="Pfam" id="PF13560">
    <property type="entry name" value="HTH_31"/>
    <property type="match status" value="1"/>
</dbReference>
<evidence type="ECO:0000313" key="3">
    <source>
        <dbReference type="Proteomes" id="UP000007842"/>
    </source>
</evidence>
<dbReference type="KEGG" id="scy:SCATT_12420"/>
<organism evidence="2 3">
    <name type="scientific">Streptantibioticus cattleyicolor (strain ATCC 35852 / DSM 46488 / JCM 4925 / NBRC 14057 / NRRL 8057)</name>
    <name type="common">Streptomyces cattleya</name>
    <dbReference type="NCBI Taxonomy" id="1003195"/>
    <lineage>
        <taxon>Bacteria</taxon>
        <taxon>Bacillati</taxon>
        <taxon>Actinomycetota</taxon>
        <taxon>Actinomycetes</taxon>
        <taxon>Kitasatosporales</taxon>
        <taxon>Streptomycetaceae</taxon>
        <taxon>Streptantibioticus</taxon>
    </lineage>
</organism>